<name>A0AA39HNA5_9BILA</name>
<evidence type="ECO:0000313" key="2">
    <source>
        <dbReference type="EMBL" id="KAK0408296.1"/>
    </source>
</evidence>
<feature type="chain" id="PRO_5041452538" evidence="1">
    <location>
        <begin position="18"/>
        <end position="83"/>
    </location>
</feature>
<protein>
    <submittedName>
        <fullName evidence="2">Uncharacterized protein</fullName>
    </submittedName>
</protein>
<keyword evidence="3" id="KW-1185">Reference proteome</keyword>
<reference evidence="2" key="1">
    <citation type="submission" date="2023-06" db="EMBL/GenBank/DDBJ databases">
        <title>Genomic analysis of the entomopathogenic nematode Steinernema hermaphroditum.</title>
        <authorList>
            <person name="Schwarz E.M."/>
            <person name="Heppert J.K."/>
            <person name="Baniya A."/>
            <person name="Schwartz H.T."/>
            <person name="Tan C.-H."/>
            <person name="Antoshechkin I."/>
            <person name="Sternberg P.W."/>
            <person name="Goodrich-Blair H."/>
            <person name="Dillman A.R."/>
        </authorList>
    </citation>
    <scope>NUCLEOTIDE SEQUENCE</scope>
    <source>
        <strain evidence="2">PS9179</strain>
        <tissue evidence="2">Whole animal</tissue>
    </source>
</reference>
<organism evidence="2 3">
    <name type="scientific">Steinernema hermaphroditum</name>
    <dbReference type="NCBI Taxonomy" id="289476"/>
    <lineage>
        <taxon>Eukaryota</taxon>
        <taxon>Metazoa</taxon>
        <taxon>Ecdysozoa</taxon>
        <taxon>Nematoda</taxon>
        <taxon>Chromadorea</taxon>
        <taxon>Rhabditida</taxon>
        <taxon>Tylenchina</taxon>
        <taxon>Panagrolaimomorpha</taxon>
        <taxon>Strongyloidoidea</taxon>
        <taxon>Steinernematidae</taxon>
        <taxon>Steinernema</taxon>
    </lineage>
</organism>
<dbReference type="AlphaFoldDB" id="A0AA39HNA5"/>
<accession>A0AA39HNA5</accession>
<feature type="signal peptide" evidence="1">
    <location>
        <begin position="1"/>
        <end position="17"/>
    </location>
</feature>
<proteinExistence type="predicted"/>
<evidence type="ECO:0000313" key="3">
    <source>
        <dbReference type="Proteomes" id="UP001175271"/>
    </source>
</evidence>
<comment type="caution">
    <text evidence="2">The sequence shown here is derived from an EMBL/GenBank/DDBJ whole genome shotgun (WGS) entry which is preliminary data.</text>
</comment>
<evidence type="ECO:0000256" key="1">
    <source>
        <dbReference type="SAM" id="SignalP"/>
    </source>
</evidence>
<sequence length="83" mass="9231">MRFTVALLVLLSLGVSARYQYSPGQPGQPGQPGHPGYQEYNGYYYGYGQGGRGGDDVRMPLWISTGSIRRFGSCRMEWTLHIA</sequence>
<dbReference type="Proteomes" id="UP001175271">
    <property type="component" value="Unassembled WGS sequence"/>
</dbReference>
<dbReference type="EMBL" id="JAUCMV010000003">
    <property type="protein sequence ID" value="KAK0408296.1"/>
    <property type="molecule type" value="Genomic_DNA"/>
</dbReference>
<keyword evidence="1" id="KW-0732">Signal</keyword>
<gene>
    <name evidence="2" type="ORF">QR680_003875</name>
</gene>